<feature type="non-terminal residue" evidence="2">
    <location>
        <position position="46"/>
    </location>
</feature>
<gene>
    <name evidence="2" type="ORF">GMARGA_LOCUS34815</name>
</gene>
<feature type="compositionally biased region" description="Basic residues" evidence="1">
    <location>
        <begin position="37"/>
        <end position="46"/>
    </location>
</feature>
<proteinExistence type="predicted"/>
<sequence>MEYMEQENVSNYEKNVDDEFFTRWSKRRSNLSETTPRKKLKNNSTK</sequence>
<comment type="caution">
    <text evidence="2">The sequence shown here is derived from an EMBL/GenBank/DDBJ whole genome shotgun (WGS) entry which is preliminary data.</text>
</comment>
<reference evidence="2 3" key="1">
    <citation type="submission" date="2021-06" db="EMBL/GenBank/DDBJ databases">
        <authorList>
            <person name="Kallberg Y."/>
            <person name="Tangrot J."/>
            <person name="Rosling A."/>
        </authorList>
    </citation>
    <scope>NUCLEOTIDE SEQUENCE [LARGE SCALE GENOMIC DNA]</scope>
    <source>
        <strain evidence="2 3">120-4 pot B 10/14</strain>
    </source>
</reference>
<dbReference type="Proteomes" id="UP000789901">
    <property type="component" value="Unassembled WGS sequence"/>
</dbReference>
<dbReference type="EMBL" id="CAJVQB010062396">
    <property type="protein sequence ID" value="CAG8840228.1"/>
    <property type="molecule type" value="Genomic_DNA"/>
</dbReference>
<evidence type="ECO:0000313" key="3">
    <source>
        <dbReference type="Proteomes" id="UP000789901"/>
    </source>
</evidence>
<protein>
    <submittedName>
        <fullName evidence="2">24032_t:CDS:1</fullName>
    </submittedName>
</protein>
<feature type="region of interest" description="Disordered" evidence="1">
    <location>
        <begin position="25"/>
        <end position="46"/>
    </location>
</feature>
<evidence type="ECO:0000256" key="1">
    <source>
        <dbReference type="SAM" id="MobiDB-lite"/>
    </source>
</evidence>
<accession>A0ABN7WUN9</accession>
<evidence type="ECO:0000313" key="2">
    <source>
        <dbReference type="EMBL" id="CAG8840228.1"/>
    </source>
</evidence>
<name>A0ABN7WUN9_GIGMA</name>
<keyword evidence="3" id="KW-1185">Reference proteome</keyword>
<organism evidence="2 3">
    <name type="scientific">Gigaspora margarita</name>
    <dbReference type="NCBI Taxonomy" id="4874"/>
    <lineage>
        <taxon>Eukaryota</taxon>
        <taxon>Fungi</taxon>
        <taxon>Fungi incertae sedis</taxon>
        <taxon>Mucoromycota</taxon>
        <taxon>Glomeromycotina</taxon>
        <taxon>Glomeromycetes</taxon>
        <taxon>Diversisporales</taxon>
        <taxon>Gigasporaceae</taxon>
        <taxon>Gigaspora</taxon>
    </lineage>
</organism>